<dbReference type="EMBL" id="ADAS02000175">
    <property type="protein sequence ID" value="OAV88457.1"/>
    <property type="molecule type" value="Genomic_DNA"/>
</dbReference>
<dbReference type="Gene3D" id="1.10.720.30">
    <property type="entry name" value="SAP domain"/>
    <property type="match status" value="1"/>
</dbReference>
<proteinExistence type="inferred from homology"/>
<organism evidence="5">
    <name type="scientific">Puccinia triticina (isolate 1-1 / race 1 (BBBD))</name>
    <name type="common">Brown leaf rust fungus</name>
    <dbReference type="NCBI Taxonomy" id="630390"/>
    <lineage>
        <taxon>Eukaryota</taxon>
        <taxon>Fungi</taxon>
        <taxon>Dikarya</taxon>
        <taxon>Basidiomycota</taxon>
        <taxon>Pucciniomycotina</taxon>
        <taxon>Pucciniomycetes</taxon>
        <taxon>Pucciniales</taxon>
        <taxon>Pucciniaceae</taxon>
        <taxon>Puccinia</taxon>
    </lineage>
</organism>
<dbReference type="Pfam" id="PF02037">
    <property type="entry name" value="SAP"/>
    <property type="match status" value="1"/>
</dbReference>
<dbReference type="AlphaFoldDB" id="A0A180G6Y1"/>
<reference evidence="6 7" key="3">
    <citation type="journal article" date="2017" name="G3 (Bethesda)">
        <title>Comparative analysis highlights variable genome content of wheat rusts and divergence of the mating loci.</title>
        <authorList>
            <person name="Cuomo C.A."/>
            <person name="Bakkeren G."/>
            <person name="Khalil H.B."/>
            <person name="Panwar V."/>
            <person name="Joly D."/>
            <person name="Linning R."/>
            <person name="Sakthikumar S."/>
            <person name="Song X."/>
            <person name="Adiconis X."/>
            <person name="Fan L."/>
            <person name="Goldberg J.M."/>
            <person name="Levin J.Z."/>
            <person name="Young S."/>
            <person name="Zeng Q."/>
            <person name="Anikster Y."/>
            <person name="Bruce M."/>
            <person name="Wang M."/>
            <person name="Yin C."/>
            <person name="McCallum B."/>
            <person name="Szabo L.J."/>
            <person name="Hulbert S."/>
            <person name="Chen X."/>
            <person name="Fellers J.P."/>
        </authorList>
    </citation>
    <scope>NUCLEOTIDE SEQUENCE</scope>
    <source>
        <strain evidence="6">isolate 1-1 / race 1 (BBBD)</strain>
        <strain evidence="7">Isolate 1-1 / race 1 (BBBD)</strain>
    </source>
</reference>
<feature type="region of interest" description="Disordered" evidence="3">
    <location>
        <begin position="227"/>
        <end position="253"/>
    </location>
</feature>
<evidence type="ECO:0000256" key="2">
    <source>
        <dbReference type="ARBA" id="ARBA00046328"/>
    </source>
</evidence>
<evidence type="ECO:0000313" key="7">
    <source>
        <dbReference type="Proteomes" id="UP000005240"/>
    </source>
</evidence>
<dbReference type="InterPro" id="IPR003034">
    <property type="entry name" value="SAP_dom"/>
</dbReference>
<feature type="region of interest" description="Disordered" evidence="3">
    <location>
        <begin position="49"/>
        <end position="162"/>
    </location>
</feature>
<gene>
    <name evidence="5" type="ORF">PTTG_08012</name>
</gene>
<evidence type="ECO:0000313" key="5">
    <source>
        <dbReference type="EMBL" id="OAV88457.1"/>
    </source>
</evidence>
<dbReference type="EnsemblFungi" id="PTTG_08012-t43_1">
    <property type="protein sequence ID" value="PTTG_08012-t43_1-p1"/>
    <property type="gene ID" value="PTTG_08012"/>
</dbReference>
<dbReference type="STRING" id="630390.A0A180G6Y1"/>
<dbReference type="VEuPathDB" id="FungiDB:PTTG_08012"/>
<dbReference type="PANTHER" id="PTHR46551">
    <property type="entry name" value="SAP DOMAIN-CONTAINING RIBONUCLEOPROTEIN"/>
    <property type="match status" value="1"/>
</dbReference>
<dbReference type="SMART" id="SM00513">
    <property type="entry name" value="SAP"/>
    <property type="match status" value="1"/>
</dbReference>
<accession>A0A180G6Y1</accession>
<evidence type="ECO:0000259" key="4">
    <source>
        <dbReference type="PROSITE" id="PS50800"/>
    </source>
</evidence>
<protein>
    <submittedName>
        <fullName evidence="6">SAP domain-containing protein</fullName>
    </submittedName>
</protein>
<keyword evidence="1" id="KW-0597">Phosphoprotein</keyword>
<evidence type="ECO:0000256" key="1">
    <source>
        <dbReference type="ARBA" id="ARBA00022553"/>
    </source>
</evidence>
<dbReference type="OrthoDB" id="445357at2759"/>
<dbReference type="Proteomes" id="UP000005240">
    <property type="component" value="Unassembled WGS sequence"/>
</dbReference>
<dbReference type="PANTHER" id="PTHR46551:SF1">
    <property type="entry name" value="SAP DOMAIN-CONTAINING RIBONUCLEOPROTEIN"/>
    <property type="match status" value="1"/>
</dbReference>
<dbReference type="InterPro" id="IPR052240">
    <property type="entry name" value="SAP_domain_ribonucleoprotein"/>
</dbReference>
<feature type="compositionally biased region" description="Low complexity" evidence="3">
    <location>
        <begin position="101"/>
        <end position="114"/>
    </location>
</feature>
<feature type="compositionally biased region" description="Basic and acidic residues" evidence="3">
    <location>
        <begin position="125"/>
        <end position="138"/>
    </location>
</feature>
<feature type="domain" description="SAP" evidence="4">
    <location>
        <begin position="12"/>
        <end position="46"/>
    </location>
</feature>
<name>A0A180G6Y1_PUCT1</name>
<dbReference type="InterPro" id="IPR036361">
    <property type="entry name" value="SAP_dom_sf"/>
</dbReference>
<evidence type="ECO:0000256" key="3">
    <source>
        <dbReference type="SAM" id="MobiDB-lite"/>
    </source>
</evidence>
<evidence type="ECO:0000313" key="6">
    <source>
        <dbReference type="EnsemblFungi" id="PTTG_08012-t43_1-p1"/>
    </source>
</evidence>
<sequence>MAPVETPNKAALSASKVTELKALCSQNSLPVSGNKGELVNRLLAHFQAVQTSSTPQPTPSKDLTLSSNPPGPSTSAGDAPPASAPAVPPATSVAKPLEPVTNTTNNTNNNNNNTHSAQVAASSMEGEKEKTAEAEREKRRQRAARFGLEDPGANPPPPTTTTTVAVAAAPDELKKQLRAKRFGIPPPDALLPVALDQPLADGKQAAAIARTAPADLEWEARKRKRAEKFGLVDHPPSSLKDPGFHRKNHRSRY</sequence>
<feature type="compositionally biased region" description="Polar residues" evidence="3">
    <location>
        <begin position="49"/>
        <end position="68"/>
    </location>
</feature>
<dbReference type="SUPFAM" id="SSF68906">
    <property type="entry name" value="SAP domain"/>
    <property type="match status" value="1"/>
</dbReference>
<reference evidence="5" key="2">
    <citation type="submission" date="2016-05" db="EMBL/GenBank/DDBJ databases">
        <title>Comparative analysis highlights variable genome content of wheat rusts and divergence of the mating loci.</title>
        <authorList>
            <person name="Cuomo C.A."/>
            <person name="Bakkeren G."/>
            <person name="Szabo L."/>
            <person name="Khalil H."/>
            <person name="Joly D."/>
            <person name="Goldberg J."/>
            <person name="Young S."/>
            <person name="Zeng Q."/>
            <person name="Fellers J."/>
        </authorList>
    </citation>
    <scope>NUCLEOTIDE SEQUENCE [LARGE SCALE GENOMIC DNA]</scope>
    <source>
        <strain evidence="5">1-1 BBBD Race 1</strain>
    </source>
</reference>
<reference evidence="6" key="4">
    <citation type="submission" date="2025-05" db="UniProtKB">
        <authorList>
            <consortium name="EnsemblFungi"/>
        </authorList>
    </citation>
    <scope>IDENTIFICATION</scope>
    <source>
        <strain evidence="6">isolate 1-1 / race 1 (BBBD)</strain>
    </source>
</reference>
<dbReference type="GO" id="GO:0016973">
    <property type="term" value="P:poly(A)+ mRNA export from nucleus"/>
    <property type="evidence" value="ECO:0007669"/>
    <property type="project" value="TreeGrafter"/>
</dbReference>
<dbReference type="GO" id="GO:0005634">
    <property type="term" value="C:nucleus"/>
    <property type="evidence" value="ECO:0007669"/>
    <property type="project" value="TreeGrafter"/>
</dbReference>
<comment type="similarity">
    <text evidence="2">Belongs to the SAP domain-containing ribonucleoprotein family.</text>
</comment>
<reference evidence="5" key="1">
    <citation type="submission" date="2009-11" db="EMBL/GenBank/DDBJ databases">
        <authorList>
            <consortium name="The Broad Institute Genome Sequencing Platform"/>
            <person name="Ward D."/>
            <person name="Feldgarden M."/>
            <person name="Earl A."/>
            <person name="Young S.K."/>
            <person name="Zeng Q."/>
            <person name="Koehrsen M."/>
            <person name="Alvarado L."/>
            <person name="Berlin A."/>
            <person name="Bochicchio J."/>
            <person name="Borenstein D."/>
            <person name="Chapman S.B."/>
            <person name="Chen Z."/>
            <person name="Engels R."/>
            <person name="Freedman E."/>
            <person name="Gellesch M."/>
            <person name="Goldberg J."/>
            <person name="Griggs A."/>
            <person name="Gujja S."/>
            <person name="Heilman E."/>
            <person name="Heiman D."/>
            <person name="Hepburn T."/>
            <person name="Howarth C."/>
            <person name="Jen D."/>
            <person name="Larson L."/>
            <person name="Lewis B."/>
            <person name="Mehta T."/>
            <person name="Park D."/>
            <person name="Pearson M."/>
            <person name="Roberts A."/>
            <person name="Saif S."/>
            <person name="Shea T."/>
            <person name="Shenoy N."/>
            <person name="Sisk P."/>
            <person name="Stolte C."/>
            <person name="Sykes S."/>
            <person name="Thomson T."/>
            <person name="Walk T."/>
            <person name="White J."/>
            <person name="Yandava C."/>
            <person name="Izard J."/>
            <person name="Baranova O.V."/>
            <person name="Blanton J.M."/>
            <person name="Tanner A.C."/>
            <person name="Dewhirst F.E."/>
            <person name="Haas B."/>
            <person name="Nusbaum C."/>
            <person name="Birren B."/>
        </authorList>
    </citation>
    <scope>NUCLEOTIDE SEQUENCE [LARGE SCALE GENOMIC DNA]</scope>
    <source>
        <strain evidence="5">1-1 BBBD Race 1</strain>
    </source>
</reference>
<keyword evidence="7" id="KW-1185">Reference proteome</keyword>
<dbReference type="PROSITE" id="PS50800">
    <property type="entry name" value="SAP"/>
    <property type="match status" value="1"/>
</dbReference>